<dbReference type="EMBL" id="LR796160">
    <property type="protein sequence ID" value="CAB4122641.1"/>
    <property type="molecule type" value="Genomic_DNA"/>
</dbReference>
<dbReference type="EMBL" id="LR796173">
    <property type="protein sequence ID" value="CAB4123627.1"/>
    <property type="molecule type" value="Genomic_DNA"/>
</dbReference>
<evidence type="ECO:0000313" key="2">
    <source>
        <dbReference type="EMBL" id="CAB4123627.1"/>
    </source>
</evidence>
<organism evidence="2">
    <name type="scientific">uncultured Caudovirales phage</name>
    <dbReference type="NCBI Taxonomy" id="2100421"/>
    <lineage>
        <taxon>Viruses</taxon>
        <taxon>Duplodnaviria</taxon>
        <taxon>Heunggongvirae</taxon>
        <taxon>Uroviricota</taxon>
        <taxon>Caudoviricetes</taxon>
        <taxon>Peduoviridae</taxon>
        <taxon>Maltschvirus</taxon>
        <taxon>Maltschvirus maltsch</taxon>
    </lineage>
</organism>
<reference evidence="2" key="1">
    <citation type="submission" date="2020-04" db="EMBL/GenBank/DDBJ databases">
        <authorList>
            <person name="Chiriac C."/>
            <person name="Salcher M."/>
            <person name="Ghai R."/>
            <person name="Kavagutti S V."/>
        </authorList>
    </citation>
    <scope>NUCLEOTIDE SEQUENCE</scope>
</reference>
<name>A0A6J5KRV8_9CAUD</name>
<proteinExistence type="predicted"/>
<gene>
    <name evidence="1" type="ORF">UFOVP32_47</name>
    <name evidence="2" type="ORF">UFOVP50_29</name>
</gene>
<protein>
    <submittedName>
        <fullName evidence="2">Uncharacterized protein</fullName>
    </submittedName>
</protein>
<sequence length="70" mass="7866">MFYLIDNDSNRSLGEQIAVCDTTFDLESAMRIVDRRRAATGDDWEVLEIRSVYATHQATNASPAVLDRAC</sequence>
<accession>A0A6J5KRV8</accession>
<evidence type="ECO:0000313" key="1">
    <source>
        <dbReference type="EMBL" id="CAB4122641.1"/>
    </source>
</evidence>